<dbReference type="Proteomes" id="UP001193389">
    <property type="component" value="Chromosome"/>
</dbReference>
<keyword evidence="3" id="KW-1185">Reference proteome</keyword>
<dbReference type="Pfam" id="PF13852">
    <property type="entry name" value="DUF4197"/>
    <property type="match status" value="1"/>
</dbReference>
<dbReference type="AlphaFoldDB" id="A0A5K7S327"/>
<evidence type="ECO:0000256" key="1">
    <source>
        <dbReference type="SAM" id="SignalP"/>
    </source>
</evidence>
<accession>A0A5K7S327</accession>
<dbReference type="EMBL" id="AP018694">
    <property type="protein sequence ID" value="BBE15968.1"/>
    <property type="molecule type" value="Genomic_DNA"/>
</dbReference>
<reference evidence="2" key="1">
    <citation type="journal article" date="2020" name="Int. J. Syst. Evol. Microbiol.">
        <title>Aquipluma nitroreducens gen. nov. sp. nov., a novel facultatively anaerobic bacterium isolated from a freshwater lake.</title>
        <authorList>
            <person name="Watanabe M."/>
            <person name="Kojima H."/>
            <person name="Fukui M."/>
        </authorList>
    </citation>
    <scope>NUCLEOTIDE SEQUENCE</scope>
    <source>
        <strain evidence="2">MeG22</strain>
    </source>
</reference>
<gene>
    <name evidence="2" type="ORF">AQPE_0104</name>
</gene>
<dbReference type="InterPro" id="IPR025245">
    <property type="entry name" value="DUF4197"/>
</dbReference>
<feature type="chain" id="PRO_5024347568" description="DUF4197 domain-containing protein" evidence="1">
    <location>
        <begin position="21"/>
        <end position="254"/>
    </location>
</feature>
<dbReference type="RefSeq" id="WP_318349082.1">
    <property type="nucleotide sequence ID" value="NZ_AP018694.1"/>
</dbReference>
<evidence type="ECO:0008006" key="4">
    <source>
        <dbReference type="Google" id="ProtNLM"/>
    </source>
</evidence>
<dbReference type="KEGG" id="anf:AQPE_0104"/>
<evidence type="ECO:0000313" key="3">
    <source>
        <dbReference type="Proteomes" id="UP001193389"/>
    </source>
</evidence>
<evidence type="ECO:0000313" key="2">
    <source>
        <dbReference type="EMBL" id="BBE15968.1"/>
    </source>
</evidence>
<sequence length="254" mass="27572">MRTIKITVLLLTSFFLNSCAALTQIAQTAASQNLPLTNAEIVGGLKDALLVGTDSTVTHLSAVDGYLKDQAIKILLPPEAKTITDHLSKLPGGAKLVDDVIVRINRAAEDAAKGAKPIFVNTVKEMTFTDALTILKGPNNAATQYFKDKTATQLGELYRPKIRESLNKGLVAGISTQQSWNELTVQWNKLAGSAIGKIGGLKTVDVKLEDYILQQALNGMFLKIEEREKDIRTNANARVTGLLKRVFGNQTLIK</sequence>
<protein>
    <recommendedName>
        <fullName evidence="4">DUF4197 domain-containing protein</fullName>
    </recommendedName>
</protein>
<organism evidence="2 3">
    <name type="scientific">Aquipluma nitroreducens</name>
    <dbReference type="NCBI Taxonomy" id="2010828"/>
    <lineage>
        <taxon>Bacteria</taxon>
        <taxon>Pseudomonadati</taxon>
        <taxon>Bacteroidota</taxon>
        <taxon>Bacteroidia</taxon>
        <taxon>Marinilabiliales</taxon>
        <taxon>Prolixibacteraceae</taxon>
        <taxon>Aquipluma</taxon>
    </lineage>
</organism>
<name>A0A5K7S327_9BACT</name>
<keyword evidence="1" id="KW-0732">Signal</keyword>
<proteinExistence type="predicted"/>
<feature type="signal peptide" evidence="1">
    <location>
        <begin position="1"/>
        <end position="20"/>
    </location>
</feature>